<keyword evidence="2" id="KW-1133">Transmembrane helix</keyword>
<dbReference type="InterPro" id="IPR053092">
    <property type="entry name" value="Mitochondrial_unc_protein"/>
</dbReference>
<keyword evidence="5" id="KW-1185">Reference proteome</keyword>
<dbReference type="PANTHER" id="PTHR28048">
    <property type="entry name" value="ACR195WP"/>
    <property type="match status" value="1"/>
</dbReference>
<dbReference type="EMBL" id="JAQQWE010000008">
    <property type="protein sequence ID" value="KAK7943761.1"/>
    <property type="molecule type" value="Genomic_DNA"/>
</dbReference>
<feature type="compositionally biased region" description="Low complexity" evidence="1">
    <location>
        <begin position="70"/>
        <end position="81"/>
    </location>
</feature>
<evidence type="ECO:0000256" key="1">
    <source>
        <dbReference type="SAM" id="MobiDB-lite"/>
    </source>
</evidence>
<feature type="compositionally biased region" description="Low complexity" evidence="1">
    <location>
        <begin position="49"/>
        <end position="63"/>
    </location>
</feature>
<accession>A0ABR1Q2F2</accession>
<keyword evidence="2" id="KW-0472">Membrane</keyword>
<dbReference type="Proteomes" id="UP001391051">
    <property type="component" value="Unassembled WGS sequence"/>
</dbReference>
<reference evidence="4 5" key="1">
    <citation type="submission" date="2023-01" db="EMBL/GenBank/DDBJ databases">
        <title>Analysis of 21 Apiospora genomes using comparative genomics revels a genus with tremendous synthesis potential of carbohydrate active enzymes and secondary metabolites.</title>
        <authorList>
            <person name="Sorensen T."/>
        </authorList>
    </citation>
    <scope>NUCLEOTIDE SEQUENCE [LARGE SCALE GENOMIC DNA]</scope>
    <source>
        <strain evidence="4 5">CBS 24483</strain>
    </source>
</reference>
<proteinExistence type="predicted"/>
<name>A0ABR1Q2F2_9PEZI</name>
<organism evidence="4 5">
    <name type="scientific">Apiospora aurea</name>
    <dbReference type="NCBI Taxonomy" id="335848"/>
    <lineage>
        <taxon>Eukaryota</taxon>
        <taxon>Fungi</taxon>
        <taxon>Dikarya</taxon>
        <taxon>Ascomycota</taxon>
        <taxon>Pezizomycotina</taxon>
        <taxon>Sordariomycetes</taxon>
        <taxon>Xylariomycetidae</taxon>
        <taxon>Amphisphaeriales</taxon>
        <taxon>Apiosporaceae</taxon>
        <taxon>Apiospora</taxon>
    </lineage>
</organism>
<feature type="transmembrane region" description="Helical" evidence="2">
    <location>
        <begin position="132"/>
        <end position="150"/>
    </location>
</feature>
<dbReference type="PANTHER" id="PTHR28048:SF1">
    <property type="entry name" value="ACR195WP"/>
    <property type="match status" value="1"/>
</dbReference>
<dbReference type="InterPro" id="IPR028036">
    <property type="entry name" value="DMAC1-like_dom"/>
</dbReference>
<dbReference type="GeneID" id="92082158"/>
<evidence type="ECO:0000313" key="5">
    <source>
        <dbReference type="Proteomes" id="UP001391051"/>
    </source>
</evidence>
<evidence type="ECO:0000256" key="2">
    <source>
        <dbReference type="SAM" id="Phobius"/>
    </source>
</evidence>
<dbReference type="RefSeq" id="XP_066695792.1">
    <property type="nucleotide sequence ID" value="XM_066849096.1"/>
</dbReference>
<feature type="region of interest" description="Disordered" evidence="1">
    <location>
        <begin position="39"/>
        <end position="85"/>
    </location>
</feature>
<evidence type="ECO:0000259" key="3">
    <source>
        <dbReference type="Pfam" id="PF15055"/>
    </source>
</evidence>
<dbReference type="Pfam" id="PF15055">
    <property type="entry name" value="DMAC1_Dmo2"/>
    <property type="match status" value="1"/>
</dbReference>
<sequence>MAGDKTPSVHALEKPEKLQDLLKADRGDDCTPCRVVGKFFGPLRRSPDDMPSPSSYLPNSLPRSSDDPARQQQRQPPTSSRGADCVSCRLTGGGAFLGLSAYSYWSGMNQLERQQAKILASGSRFGMRSRKLGITATSVGLAWLGIWRMFM</sequence>
<evidence type="ECO:0000313" key="4">
    <source>
        <dbReference type="EMBL" id="KAK7943761.1"/>
    </source>
</evidence>
<feature type="domain" description="Distal membrane-arm assembly complex protein 1-like" evidence="3">
    <location>
        <begin position="84"/>
        <end position="116"/>
    </location>
</feature>
<protein>
    <recommendedName>
        <fullName evidence="3">Distal membrane-arm assembly complex protein 1-like domain-containing protein</fullName>
    </recommendedName>
</protein>
<gene>
    <name evidence="4" type="ORF">PG986_012874</name>
</gene>
<keyword evidence="2" id="KW-0812">Transmembrane</keyword>
<comment type="caution">
    <text evidence="4">The sequence shown here is derived from an EMBL/GenBank/DDBJ whole genome shotgun (WGS) entry which is preliminary data.</text>
</comment>